<evidence type="ECO:0008006" key="5">
    <source>
        <dbReference type="Google" id="ProtNLM"/>
    </source>
</evidence>
<dbReference type="PANTHER" id="PTHR34075">
    <property type="entry name" value="BLR3430 PROTEIN"/>
    <property type="match status" value="1"/>
</dbReference>
<dbReference type="Pfam" id="PF01796">
    <property type="entry name" value="OB_ChsH2_C"/>
    <property type="match status" value="1"/>
</dbReference>
<dbReference type="InterPro" id="IPR012340">
    <property type="entry name" value="NA-bd_OB-fold"/>
</dbReference>
<dbReference type="InterPro" id="IPR022002">
    <property type="entry name" value="ChsH2_Znr"/>
</dbReference>
<dbReference type="InterPro" id="IPR052513">
    <property type="entry name" value="Thioester_dehydratase-like"/>
</dbReference>
<comment type="caution">
    <text evidence="3">The sequence shown here is derived from an EMBL/GenBank/DDBJ whole genome shotgun (WGS) entry which is preliminary data.</text>
</comment>
<organism evidence="3 4">
    <name type="scientific">Cupriavidus agavae</name>
    <dbReference type="NCBI Taxonomy" id="1001822"/>
    <lineage>
        <taxon>Bacteria</taxon>
        <taxon>Pseudomonadati</taxon>
        <taxon>Pseudomonadota</taxon>
        <taxon>Betaproteobacteria</taxon>
        <taxon>Burkholderiales</taxon>
        <taxon>Burkholderiaceae</taxon>
        <taxon>Cupriavidus</taxon>
    </lineage>
</organism>
<evidence type="ECO:0000259" key="1">
    <source>
        <dbReference type="Pfam" id="PF01796"/>
    </source>
</evidence>
<dbReference type="AlphaFoldDB" id="A0A4Q7RZG1"/>
<evidence type="ECO:0000313" key="4">
    <source>
        <dbReference type="Proteomes" id="UP000291078"/>
    </source>
</evidence>
<dbReference type="OrthoDB" id="5514845at2"/>
<gene>
    <name evidence="3" type="ORF">EV147_2459</name>
</gene>
<dbReference type="Pfam" id="PF12172">
    <property type="entry name" value="zf-ChsH2"/>
    <property type="match status" value="1"/>
</dbReference>
<evidence type="ECO:0000259" key="2">
    <source>
        <dbReference type="Pfam" id="PF12172"/>
    </source>
</evidence>
<dbReference type="InterPro" id="IPR002878">
    <property type="entry name" value="ChsH2_C"/>
</dbReference>
<feature type="domain" description="ChsH2 rubredoxin-like zinc ribbon" evidence="2">
    <location>
        <begin position="23"/>
        <end position="58"/>
    </location>
</feature>
<reference evidence="3 4" key="1">
    <citation type="journal article" date="2015" name="Stand. Genomic Sci.">
        <title>Genomic Encyclopedia of Bacterial and Archaeal Type Strains, Phase III: the genomes of soil and plant-associated and newly described type strains.</title>
        <authorList>
            <person name="Whitman W.B."/>
            <person name="Woyke T."/>
            <person name="Klenk H.P."/>
            <person name="Zhou Y."/>
            <person name="Lilburn T.G."/>
            <person name="Beck B.J."/>
            <person name="De Vos P."/>
            <person name="Vandamme P."/>
            <person name="Eisen J.A."/>
            <person name="Garrity G."/>
            <person name="Hugenholtz P."/>
            <person name="Kyrpides N.C."/>
        </authorList>
    </citation>
    <scope>NUCLEOTIDE SEQUENCE [LARGE SCALE GENOMIC DNA]</scope>
    <source>
        <strain evidence="3 4">ASC-9842</strain>
    </source>
</reference>
<name>A0A4Q7RZG1_9BURK</name>
<dbReference type="Proteomes" id="UP000291078">
    <property type="component" value="Unassembled WGS sequence"/>
</dbReference>
<sequence>MTTPYVPTPYKAPDELPDNAAFWQAAREGRLLVRHCTGCGKPHWYPRTLCPFCMGDTEWKTASGLGEIYSFSITRRAGPNPFCIAYVRLDEGVTMMTHIVDTDLDRVRIGQRVRVRFAPTDGDGSAPVPVFAPVEAA</sequence>
<dbReference type="Gene3D" id="6.10.30.10">
    <property type="match status" value="1"/>
</dbReference>
<feature type="domain" description="ChsH2 C-terminal OB-fold" evidence="1">
    <location>
        <begin position="59"/>
        <end position="117"/>
    </location>
</feature>
<dbReference type="PANTHER" id="PTHR34075:SF5">
    <property type="entry name" value="BLR3430 PROTEIN"/>
    <property type="match status" value="1"/>
</dbReference>
<dbReference type="SUPFAM" id="SSF50249">
    <property type="entry name" value="Nucleic acid-binding proteins"/>
    <property type="match status" value="1"/>
</dbReference>
<dbReference type="RefSeq" id="WP_130391451.1">
    <property type="nucleotide sequence ID" value="NZ_SGXM01000002.1"/>
</dbReference>
<keyword evidence="4" id="KW-1185">Reference proteome</keyword>
<dbReference type="EMBL" id="SGXM01000002">
    <property type="protein sequence ID" value="RZT39264.1"/>
    <property type="molecule type" value="Genomic_DNA"/>
</dbReference>
<proteinExistence type="predicted"/>
<accession>A0A4Q7RZG1</accession>
<evidence type="ECO:0000313" key="3">
    <source>
        <dbReference type="EMBL" id="RZT39264.1"/>
    </source>
</evidence>
<protein>
    <recommendedName>
        <fullName evidence="5">DNA-binding protein</fullName>
    </recommendedName>
</protein>